<dbReference type="Proteomes" id="UP001172728">
    <property type="component" value="Unassembled WGS sequence"/>
</dbReference>
<keyword evidence="5" id="KW-0560">Oxidoreductase</keyword>
<dbReference type="SUPFAM" id="SSF51395">
    <property type="entry name" value="FMN-linked oxidoreductases"/>
    <property type="match status" value="1"/>
</dbReference>
<protein>
    <submittedName>
        <fullName evidence="7">NADH:flavin oxidoreductase/NADH oxidase</fullName>
    </submittedName>
</protein>
<comment type="caution">
    <text evidence="7">The sequence shown here is derived from an EMBL/GenBank/DDBJ whole genome shotgun (WGS) entry which is preliminary data.</text>
</comment>
<dbReference type="InterPro" id="IPR044152">
    <property type="entry name" value="YqjM-like"/>
</dbReference>
<sequence>MTSALFSPLPLRAVEARNRLWVSPLCQYSCEEQDGMPDDWHLVHLGSFARGGAGLVMAEATAVLPEGRISPWDTGIWNDAQRDAWARIVRFIHGQGALAAVQLAHAGRKASTYREWTGSGSVPASEGGWTTVAPSALAFDGYAVPEALDEDGIAAVVDAFGEAARRSLEAGFDVLEVHAAHGYLLHQFLSPLSNTRDDRWGGSLVGRARLLLHVVRRVREVAGADVPVLVRVSATDWREPEGWTLDDTVTVAQWLREAGADLVDTSTGGLVPDAVIPVAPGYQVPHATAIRERSGIAATAVGQIVDAHQAEAIVASGQADAVFVGREFMRDPHLPLRAAHELGAEIDYWPPQYRRASFKRRPALVAAEA</sequence>
<keyword evidence="3" id="KW-0288">FMN</keyword>
<evidence type="ECO:0000259" key="6">
    <source>
        <dbReference type="Pfam" id="PF00724"/>
    </source>
</evidence>
<evidence type="ECO:0000313" key="8">
    <source>
        <dbReference type="Proteomes" id="UP001172728"/>
    </source>
</evidence>
<evidence type="ECO:0000256" key="3">
    <source>
        <dbReference type="ARBA" id="ARBA00022643"/>
    </source>
</evidence>
<dbReference type="RefSeq" id="WP_301135299.1">
    <property type="nucleotide sequence ID" value="NZ_JAUHPW010000010.1"/>
</dbReference>
<dbReference type="InterPro" id="IPR001155">
    <property type="entry name" value="OxRdtase_FMN_N"/>
</dbReference>
<organism evidence="7 8">
    <name type="scientific">Demequina litoralis</name>
    <dbReference type="NCBI Taxonomy" id="3051660"/>
    <lineage>
        <taxon>Bacteria</taxon>
        <taxon>Bacillati</taxon>
        <taxon>Actinomycetota</taxon>
        <taxon>Actinomycetes</taxon>
        <taxon>Micrococcales</taxon>
        <taxon>Demequinaceae</taxon>
        <taxon>Demequina</taxon>
    </lineage>
</organism>
<keyword evidence="2" id="KW-0285">Flavoprotein</keyword>
<evidence type="ECO:0000256" key="5">
    <source>
        <dbReference type="ARBA" id="ARBA00023002"/>
    </source>
</evidence>
<dbReference type="Gene3D" id="3.20.20.70">
    <property type="entry name" value="Aldolase class I"/>
    <property type="match status" value="1"/>
</dbReference>
<comment type="cofactor">
    <cofactor evidence="1">
        <name>FMN</name>
        <dbReference type="ChEBI" id="CHEBI:58210"/>
    </cofactor>
</comment>
<keyword evidence="4" id="KW-0521">NADP</keyword>
<evidence type="ECO:0000256" key="2">
    <source>
        <dbReference type="ARBA" id="ARBA00022630"/>
    </source>
</evidence>
<proteinExistence type="predicted"/>
<dbReference type="InterPro" id="IPR013785">
    <property type="entry name" value="Aldolase_TIM"/>
</dbReference>
<evidence type="ECO:0000313" key="7">
    <source>
        <dbReference type="EMBL" id="MDN4476696.1"/>
    </source>
</evidence>
<gene>
    <name evidence="7" type="ORF">QQX09_12610</name>
</gene>
<feature type="domain" description="NADH:flavin oxidoreductase/NADH oxidase N-terminal" evidence="6">
    <location>
        <begin position="5"/>
        <end position="342"/>
    </location>
</feature>
<dbReference type="Pfam" id="PF00724">
    <property type="entry name" value="Oxidored_FMN"/>
    <property type="match status" value="1"/>
</dbReference>
<dbReference type="PANTHER" id="PTHR43303">
    <property type="entry name" value="NADPH DEHYDROGENASE C23G7.10C-RELATED"/>
    <property type="match status" value="1"/>
</dbReference>
<accession>A0ABT8GC31</accession>
<evidence type="ECO:0000256" key="4">
    <source>
        <dbReference type="ARBA" id="ARBA00022857"/>
    </source>
</evidence>
<dbReference type="EMBL" id="JAUHPW010000010">
    <property type="protein sequence ID" value="MDN4476696.1"/>
    <property type="molecule type" value="Genomic_DNA"/>
</dbReference>
<evidence type="ECO:0000256" key="1">
    <source>
        <dbReference type="ARBA" id="ARBA00001917"/>
    </source>
</evidence>
<dbReference type="CDD" id="cd02932">
    <property type="entry name" value="OYE_YqiM_FMN"/>
    <property type="match status" value="1"/>
</dbReference>
<dbReference type="PANTHER" id="PTHR43303:SF4">
    <property type="entry name" value="NADPH DEHYDROGENASE C23G7.10C-RELATED"/>
    <property type="match status" value="1"/>
</dbReference>
<keyword evidence="8" id="KW-1185">Reference proteome</keyword>
<reference evidence="7" key="1">
    <citation type="submission" date="2023-06" db="EMBL/GenBank/DDBJ databases">
        <title>Sysu t00192.</title>
        <authorList>
            <person name="Gao L."/>
            <person name="Fang B.-Z."/>
            <person name="Li W.-J."/>
        </authorList>
    </citation>
    <scope>NUCLEOTIDE SEQUENCE</scope>
    <source>
        <strain evidence="7">SYSU T00192</strain>
    </source>
</reference>
<name>A0ABT8GC31_9MICO</name>